<sequence length="69" mass="7827">MNCMQYEMSGTISESEDDMLSNNRIELPLGEEGNYGGSASGGVVLRKWLWTYFEDGILIEYVKKNGERN</sequence>
<reference evidence="1 2" key="1">
    <citation type="submission" date="2024-01" db="EMBL/GenBank/DDBJ databases">
        <authorList>
            <person name="Waweru B."/>
        </authorList>
    </citation>
    <scope>NUCLEOTIDE SEQUENCE [LARGE SCALE GENOMIC DNA]</scope>
</reference>
<keyword evidence="2" id="KW-1185">Reference proteome</keyword>
<protein>
    <submittedName>
        <fullName evidence="1">Uncharacterized protein</fullName>
    </submittedName>
</protein>
<evidence type="ECO:0000313" key="1">
    <source>
        <dbReference type="EMBL" id="CAK7327724.1"/>
    </source>
</evidence>
<dbReference type="EMBL" id="CAWUPB010000858">
    <property type="protein sequence ID" value="CAK7327724.1"/>
    <property type="molecule type" value="Genomic_DNA"/>
</dbReference>
<accession>A0AAV1R321</accession>
<dbReference type="Proteomes" id="UP001314170">
    <property type="component" value="Unassembled WGS sequence"/>
</dbReference>
<comment type="caution">
    <text evidence="1">The sequence shown here is derived from an EMBL/GenBank/DDBJ whole genome shotgun (WGS) entry which is preliminary data.</text>
</comment>
<proteinExistence type="predicted"/>
<organism evidence="1 2">
    <name type="scientific">Dovyalis caffra</name>
    <dbReference type="NCBI Taxonomy" id="77055"/>
    <lineage>
        <taxon>Eukaryota</taxon>
        <taxon>Viridiplantae</taxon>
        <taxon>Streptophyta</taxon>
        <taxon>Embryophyta</taxon>
        <taxon>Tracheophyta</taxon>
        <taxon>Spermatophyta</taxon>
        <taxon>Magnoliopsida</taxon>
        <taxon>eudicotyledons</taxon>
        <taxon>Gunneridae</taxon>
        <taxon>Pentapetalae</taxon>
        <taxon>rosids</taxon>
        <taxon>fabids</taxon>
        <taxon>Malpighiales</taxon>
        <taxon>Salicaceae</taxon>
        <taxon>Flacourtieae</taxon>
        <taxon>Dovyalis</taxon>
    </lineage>
</organism>
<gene>
    <name evidence="1" type="ORF">DCAF_LOCUS5440</name>
</gene>
<name>A0AAV1R321_9ROSI</name>
<dbReference type="AlphaFoldDB" id="A0AAV1R321"/>
<evidence type="ECO:0000313" key="2">
    <source>
        <dbReference type="Proteomes" id="UP001314170"/>
    </source>
</evidence>